<keyword evidence="6" id="KW-0732">Signal</keyword>
<dbReference type="InterPro" id="IPR007110">
    <property type="entry name" value="Ig-like_dom"/>
</dbReference>
<reference evidence="8 9" key="1">
    <citation type="journal article" date="2020" name="Nature">
        <title>Six reference-quality genomes reveal evolution of bat adaptations.</title>
        <authorList>
            <person name="Jebb D."/>
            <person name="Huang Z."/>
            <person name="Pippel M."/>
            <person name="Hughes G.M."/>
            <person name="Lavrichenko K."/>
            <person name="Devanna P."/>
            <person name="Winkler S."/>
            <person name="Jermiin L.S."/>
            <person name="Skirmuntt E.C."/>
            <person name="Katzourakis A."/>
            <person name="Burkitt-Gray L."/>
            <person name="Ray D.A."/>
            <person name="Sullivan K.A.M."/>
            <person name="Roscito J.G."/>
            <person name="Kirilenko B.M."/>
            <person name="Davalos L.M."/>
            <person name="Corthals A.P."/>
            <person name="Power M.L."/>
            <person name="Jones G."/>
            <person name="Ransome R.D."/>
            <person name="Dechmann D.K.N."/>
            <person name="Locatelli A.G."/>
            <person name="Puechmaille S.J."/>
            <person name="Fedrigo O."/>
            <person name="Jarvis E.D."/>
            <person name="Hiller M."/>
            <person name="Vernes S.C."/>
            <person name="Myers E.W."/>
            <person name="Teeling E.C."/>
        </authorList>
    </citation>
    <scope>NUCLEOTIDE SEQUENCE [LARGE SCALE GENOMIC DNA]</scope>
    <source>
        <strain evidence="8">Bat1K_MPI-CBG_1</strain>
    </source>
</reference>
<keyword evidence="8" id="KW-0675">Receptor</keyword>
<organism evidence="8 9">
    <name type="scientific">Phyllostomus discolor</name>
    <name type="common">pale spear-nosed bat</name>
    <dbReference type="NCBI Taxonomy" id="89673"/>
    <lineage>
        <taxon>Eukaryota</taxon>
        <taxon>Metazoa</taxon>
        <taxon>Chordata</taxon>
        <taxon>Craniata</taxon>
        <taxon>Vertebrata</taxon>
        <taxon>Euteleostomi</taxon>
        <taxon>Mammalia</taxon>
        <taxon>Eutheria</taxon>
        <taxon>Laurasiatheria</taxon>
        <taxon>Chiroptera</taxon>
        <taxon>Yangochiroptera</taxon>
        <taxon>Phyllostomidae</taxon>
        <taxon>Phyllostominae</taxon>
        <taxon>Phyllostomus</taxon>
    </lineage>
</organism>
<keyword evidence="2 5" id="KW-0812">Transmembrane</keyword>
<evidence type="ECO:0000256" key="4">
    <source>
        <dbReference type="SAM" id="MobiDB-lite"/>
    </source>
</evidence>
<accession>A0A833YIP0</accession>
<evidence type="ECO:0000256" key="6">
    <source>
        <dbReference type="SAM" id="SignalP"/>
    </source>
</evidence>
<keyword evidence="3 5" id="KW-0472">Membrane</keyword>
<evidence type="ECO:0000313" key="9">
    <source>
        <dbReference type="Proteomes" id="UP000664940"/>
    </source>
</evidence>
<dbReference type="Gene3D" id="2.60.40.10">
    <property type="entry name" value="Immunoglobulins"/>
    <property type="match status" value="1"/>
</dbReference>
<dbReference type="PANTHER" id="PTHR11860">
    <property type="entry name" value="POLYMERIC-IMMUNOGLOBULIN RECEPTOR"/>
    <property type="match status" value="1"/>
</dbReference>
<dbReference type="GO" id="GO:0004888">
    <property type="term" value="F:transmembrane signaling receptor activity"/>
    <property type="evidence" value="ECO:0007669"/>
    <property type="project" value="TreeGrafter"/>
</dbReference>
<evidence type="ECO:0000313" key="8">
    <source>
        <dbReference type="EMBL" id="KAF6074468.1"/>
    </source>
</evidence>
<evidence type="ECO:0000256" key="5">
    <source>
        <dbReference type="SAM" id="Phobius"/>
    </source>
</evidence>
<gene>
    <name evidence="8" type="ORF">HJG60_005026</name>
</gene>
<feature type="region of interest" description="Disordered" evidence="4">
    <location>
        <begin position="263"/>
        <end position="291"/>
    </location>
</feature>
<dbReference type="InterPro" id="IPR036179">
    <property type="entry name" value="Ig-like_dom_sf"/>
</dbReference>
<evidence type="ECO:0000256" key="2">
    <source>
        <dbReference type="ARBA" id="ARBA00022692"/>
    </source>
</evidence>
<protein>
    <submittedName>
        <fullName evidence="8">Fc of IgA and IgM receptor</fullName>
    </submittedName>
</protein>
<comment type="subcellular location">
    <subcellularLocation>
        <location evidence="1">Membrane</location>
    </subcellularLocation>
</comment>
<comment type="caution">
    <text evidence="8">The sequence shown here is derived from an EMBL/GenBank/DDBJ whole genome shotgun (WGS) entry which is preliminary data.</text>
</comment>
<dbReference type="Proteomes" id="UP000664940">
    <property type="component" value="Unassembled WGS sequence"/>
</dbReference>
<dbReference type="PROSITE" id="PS50835">
    <property type="entry name" value="IG_LIKE"/>
    <property type="match status" value="1"/>
</dbReference>
<dbReference type="PANTHER" id="PTHR11860:SF49">
    <property type="entry name" value="HIGH AFFINITY IMMUNOGLOBULIN ALPHA AND IMMUNOGLOBULIN MU FC RECEPTOR"/>
    <property type="match status" value="1"/>
</dbReference>
<dbReference type="AlphaFoldDB" id="A0A833YIP0"/>
<dbReference type="Pfam" id="PF07686">
    <property type="entry name" value="V-set"/>
    <property type="match status" value="1"/>
</dbReference>
<dbReference type="SUPFAM" id="SSF48726">
    <property type="entry name" value="Immunoglobulin"/>
    <property type="match status" value="1"/>
</dbReference>
<feature type="compositionally biased region" description="Basic and acidic residues" evidence="4">
    <location>
        <begin position="274"/>
        <end position="291"/>
    </location>
</feature>
<dbReference type="InterPro" id="IPR013783">
    <property type="entry name" value="Ig-like_fold"/>
</dbReference>
<dbReference type="SMART" id="SM00409">
    <property type="entry name" value="IG"/>
    <property type="match status" value="1"/>
</dbReference>
<dbReference type="CDD" id="cd05716">
    <property type="entry name" value="IgV_pIgR_like"/>
    <property type="match status" value="1"/>
</dbReference>
<dbReference type="InterPro" id="IPR050671">
    <property type="entry name" value="CD300_family_receptors"/>
</dbReference>
<sequence>MDGKAPTEPREQKVTNQRARWKMCVFLILCLLPAANAWKGPKGPRLVSGKPGGTVTIQCYYKPSAINRHQRKYWCRQSPLSWLCHTVVSTNHYTHLRYVGRVALTDFPNRGLFVVRLSQLSPDDVGSYRCGIGNRNNVLFFSMNLTISAGPPRPIPRATPAASELIRRSFGTAAPAANRRTPRNTQAMERQDTGWDRVALTPETNKKTASAKGMQTPGTPGIVAAGRVSQGESSIWATIPIPESSAATITGMSDATEGARLWGTRSSGANSARASEEGRETTTEADRPREEAERVRIVLDADWVVTGTIRPSTLATEKGAWETLQEERLVSKPQALDSIEETTRAAGMWTLGPMSIEMSSAEGSTEGELDLPAGDSGPQITPRQDLVAGPRRPLGKGSSMKSASPEEKNISRILTRVSTVLFPLMLGALVLWRRKLRRKSTSQDTEEAERVILIQMRHFGGLSLQPDQLTHVERKILQDDSPIHAT</sequence>
<evidence type="ECO:0000259" key="7">
    <source>
        <dbReference type="PROSITE" id="PS50835"/>
    </source>
</evidence>
<dbReference type="InterPro" id="IPR013106">
    <property type="entry name" value="Ig_V-set"/>
</dbReference>
<feature type="chain" id="PRO_5032343565" evidence="6">
    <location>
        <begin position="38"/>
        <end position="486"/>
    </location>
</feature>
<name>A0A833YIP0_9CHIR</name>
<feature type="signal peptide" evidence="6">
    <location>
        <begin position="1"/>
        <end position="37"/>
    </location>
</feature>
<evidence type="ECO:0000256" key="1">
    <source>
        <dbReference type="ARBA" id="ARBA00004370"/>
    </source>
</evidence>
<feature type="domain" description="Ig-like" evidence="7">
    <location>
        <begin position="41"/>
        <end position="146"/>
    </location>
</feature>
<dbReference type="SMART" id="SM00406">
    <property type="entry name" value="IGv"/>
    <property type="match status" value="1"/>
</dbReference>
<keyword evidence="5" id="KW-1133">Transmembrane helix</keyword>
<evidence type="ECO:0000256" key="3">
    <source>
        <dbReference type="ARBA" id="ARBA00023136"/>
    </source>
</evidence>
<feature type="compositionally biased region" description="Polar residues" evidence="4">
    <location>
        <begin position="264"/>
        <end position="273"/>
    </location>
</feature>
<feature type="transmembrane region" description="Helical" evidence="5">
    <location>
        <begin position="413"/>
        <end position="432"/>
    </location>
</feature>
<proteinExistence type="predicted"/>
<feature type="region of interest" description="Disordered" evidence="4">
    <location>
        <begin position="359"/>
        <end position="407"/>
    </location>
</feature>
<dbReference type="GO" id="GO:0005886">
    <property type="term" value="C:plasma membrane"/>
    <property type="evidence" value="ECO:0007669"/>
    <property type="project" value="TreeGrafter"/>
</dbReference>
<dbReference type="EMBL" id="JABVXQ010000015">
    <property type="protein sequence ID" value="KAF6074468.1"/>
    <property type="molecule type" value="Genomic_DNA"/>
</dbReference>
<dbReference type="InterPro" id="IPR003599">
    <property type="entry name" value="Ig_sub"/>
</dbReference>